<dbReference type="Proteomes" id="UP000185003">
    <property type="component" value="Unassembled WGS sequence"/>
</dbReference>
<dbReference type="RefSeq" id="WP_074239025.1">
    <property type="nucleotide sequence ID" value="NZ_FSRA01000001.1"/>
</dbReference>
<organism evidence="4 5">
    <name type="scientific">Chitinophaga niabensis</name>
    <dbReference type="NCBI Taxonomy" id="536979"/>
    <lineage>
        <taxon>Bacteria</taxon>
        <taxon>Pseudomonadati</taxon>
        <taxon>Bacteroidota</taxon>
        <taxon>Chitinophagia</taxon>
        <taxon>Chitinophagales</taxon>
        <taxon>Chitinophagaceae</taxon>
        <taxon>Chitinophaga</taxon>
    </lineage>
</organism>
<dbReference type="Pfam" id="PF01841">
    <property type="entry name" value="Transglut_core"/>
    <property type="match status" value="1"/>
</dbReference>
<keyword evidence="1" id="KW-0732">Signal</keyword>
<feature type="domain" description="DUF3857" evidence="3">
    <location>
        <begin position="54"/>
        <end position="211"/>
    </location>
</feature>
<dbReference type="Pfam" id="PF12969">
    <property type="entry name" value="DUF3857"/>
    <property type="match status" value="1"/>
</dbReference>
<proteinExistence type="predicted"/>
<dbReference type="SUPFAM" id="SSF54001">
    <property type="entry name" value="Cysteine proteinases"/>
    <property type="match status" value="1"/>
</dbReference>
<evidence type="ECO:0000313" key="5">
    <source>
        <dbReference type="Proteomes" id="UP000185003"/>
    </source>
</evidence>
<accession>A0A1N6EZD2</accession>
<evidence type="ECO:0000259" key="2">
    <source>
        <dbReference type="Pfam" id="PF01841"/>
    </source>
</evidence>
<sequence length="634" mass="72327">MRNIFILLLISTAAFAGDPQFPVSAIPAQLLKNADVVQRREELTIRLIDLKDMRVTHRCVITILNENGDKYSGFGAWYDKFREVKDIRGTLYDASGKQLRKLKSSDVKDESAVNDNNLMDDSRMKSHNFYHKVYPYTVEYEVEYRYRRTAGMDTWVPQGQSNYAVEHSRLSVTVPESYDLRYRSYRYQGEPVKTTEKGDKTFVWEVKDISALPEEPLAVPWRNRSVMVYLSPSEFAFDNYTGKMNTWDDYGKFQLALNAGRDVLPEKTKAAVHALTDGLKDPKEKVKALYQYMQQHTRYISIQLGIGGWQPFDATYVATKGYGDCKALSNYMYSLLKEAGVRSHYTLVKAGRGETDLIEDFTVDQFNHIILCVPMAKDTTWLECTSQDAPTGYLGDFTSNRTVLVIDETGGKLVRTPTYTMDQNLQIRHLTATINATGDLRGKAETRYTGMQQDWYHGFIHNVSPEKQMEILKGKLNLASYDINKFHYEEYADALPVPAVEEVLDITVPSYASVSGKRLFIVPNVLNKSNAKLSAEGERQSDIQLKTADKDTDTVELIIPEGYKPEAVFPELVHESKFGKYTAKVKVEGTKVTYIRSYEKKAGVFPAKDFALLEEFYNKVYKADRSRIILVKAE</sequence>
<name>A0A1N6EZD2_9BACT</name>
<dbReference type="EMBL" id="FSRA01000001">
    <property type="protein sequence ID" value="SIN88398.1"/>
    <property type="molecule type" value="Genomic_DNA"/>
</dbReference>
<gene>
    <name evidence="4" type="ORF">SAMN04488055_1922</name>
</gene>
<dbReference type="OrthoDB" id="8595007at2"/>
<dbReference type="STRING" id="536979.SAMN04488055_1922"/>
<feature type="chain" id="PRO_5012862222" evidence="1">
    <location>
        <begin position="17"/>
        <end position="634"/>
    </location>
</feature>
<reference evidence="4 5" key="1">
    <citation type="submission" date="2016-11" db="EMBL/GenBank/DDBJ databases">
        <authorList>
            <person name="Jaros S."/>
            <person name="Januszkiewicz K."/>
            <person name="Wedrychowicz H."/>
        </authorList>
    </citation>
    <scope>NUCLEOTIDE SEQUENCE [LARGE SCALE GENOMIC DNA]</scope>
    <source>
        <strain evidence="4 5">DSM 24787</strain>
    </source>
</reference>
<dbReference type="InterPro" id="IPR024618">
    <property type="entry name" value="DUF3857"/>
</dbReference>
<evidence type="ECO:0000313" key="4">
    <source>
        <dbReference type="EMBL" id="SIN88398.1"/>
    </source>
</evidence>
<dbReference type="Gene3D" id="3.10.620.30">
    <property type="match status" value="1"/>
</dbReference>
<feature type="signal peptide" evidence="1">
    <location>
        <begin position="1"/>
        <end position="16"/>
    </location>
</feature>
<evidence type="ECO:0000259" key="3">
    <source>
        <dbReference type="Pfam" id="PF12969"/>
    </source>
</evidence>
<evidence type="ECO:0000256" key="1">
    <source>
        <dbReference type="SAM" id="SignalP"/>
    </source>
</evidence>
<dbReference type="Gene3D" id="2.60.40.3140">
    <property type="match status" value="1"/>
</dbReference>
<keyword evidence="5" id="KW-1185">Reference proteome</keyword>
<dbReference type="AlphaFoldDB" id="A0A1N6EZD2"/>
<dbReference type="Gene3D" id="2.60.120.1130">
    <property type="match status" value="1"/>
</dbReference>
<protein>
    <submittedName>
        <fullName evidence="4">Transglutaminase-like superfamily protein</fullName>
    </submittedName>
</protein>
<dbReference type="InterPro" id="IPR002931">
    <property type="entry name" value="Transglutaminase-like"/>
</dbReference>
<dbReference type="InterPro" id="IPR038765">
    <property type="entry name" value="Papain-like_cys_pep_sf"/>
</dbReference>
<feature type="domain" description="Transglutaminase-like" evidence="2">
    <location>
        <begin position="271"/>
        <end position="346"/>
    </location>
</feature>